<feature type="region of interest" description="Disordered" evidence="1">
    <location>
        <begin position="43"/>
        <end position="65"/>
    </location>
</feature>
<feature type="transmembrane region" description="Helical" evidence="2">
    <location>
        <begin position="6"/>
        <end position="23"/>
    </location>
</feature>
<evidence type="ECO:0000313" key="3">
    <source>
        <dbReference type="EMBL" id="GEK95359.1"/>
    </source>
</evidence>
<evidence type="ECO:0000256" key="1">
    <source>
        <dbReference type="SAM" id="MobiDB-lite"/>
    </source>
</evidence>
<reference evidence="3 4" key="1">
    <citation type="submission" date="2019-07" db="EMBL/GenBank/DDBJ databases">
        <title>Whole genome shotgun sequence of Gluconobacter kanchanaburiensis NBRC 103587.</title>
        <authorList>
            <person name="Hosoyama A."/>
            <person name="Uohara A."/>
            <person name="Ohji S."/>
            <person name="Ichikawa N."/>
        </authorList>
    </citation>
    <scope>NUCLEOTIDE SEQUENCE [LARGE SCALE GENOMIC DNA]</scope>
    <source>
        <strain evidence="3 4">NBRC 103587</strain>
    </source>
</reference>
<sequence>MIEVVVVVLIVCAAAIYWYARLFPAGWGRLRTTVGLAPPSRVDAGKSKGCGGCSGCDRSGKGGCH</sequence>
<proteinExistence type="predicted"/>
<dbReference type="Proteomes" id="UP000321079">
    <property type="component" value="Unassembled WGS sequence"/>
</dbReference>
<keyword evidence="2" id="KW-0472">Membrane</keyword>
<comment type="caution">
    <text evidence="3">The sequence shown here is derived from an EMBL/GenBank/DDBJ whole genome shotgun (WGS) entry which is preliminary data.</text>
</comment>
<organism evidence="3 4">
    <name type="scientific">Gluconobacter kanchanaburiensis NBRC 103587</name>
    <dbReference type="NCBI Taxonomy" id="1307948"/>
    <lineage>
        <taxon>Bacteria</taxon>
        <taxon>Pseudomonadati</taxon>
        <taxon>Pseudomonadota</taxon>
        <taxon>Alphaproteobacteria</taxon>
        <taxon>Acetobacterales</taxon>
        <taxon>Acetobacteraceae</taxon>
        <taxon>Gluconobacter</taxon>
    </lineage>
</organism>
<dbReference type="AlphaFoldDB" id="A0A511B4J7"/>
<evidence type="ECO:0000256" key="2">
    <source>
        <dbReference type="SAM" id="Phobius"/>
    </source>
</evidence>
<protein>
    <submittedName>
        <fullName evidence="3">Uncharacterized protein</fullName>
    </submittedName>
</protein>
<dbReference type="EMBL" id="BJVA01000002">
    <property type="protein sequence ID" value="GEK95359.1"/>
    <property type="molecule type" value="Genomic_DNA"/>
</dbReference>
<evidence type="ECO:0000313" key="4">
    <source>
        <dbReference type="Proteomes" id="UP000321079"/>
    </source>
</evidence>
<gene>
    <name evidence="3" type="ORF">GKA01_05560</name>
</gene>
<keyword evidence="2" id="KW-1133">Transmembrane helix</keyword>
<keyword evidence="2" id="KW-0812">Transmembrane</keyword>
<name>A0A511B4J7_9PROT</name>
<accession>A0A511B4J7</accession>
<keyword evidence="4" id="KW-1185">Reference proteome</keyword>